<evidence type="ECO:0000256" key="1">
    <source>
        <dbReference type="ARBA" id="ARBA00004141"/>
    </source>
</evidence>
<dbReference type="PANTHER" id="PTHR24223:SF456">
    <property type="entry name" value="MULTIDRUG RESISTANCE-ASSOCIATED PROTEIN LETHAL(2)03659"/>
    <property type="match status" value="1"/>
</dbReference>
<evidence type="ECO:0000259" key="10">
    <source>
        <dbReference type="PROSITE" id="PS50929"/>
    </source>
</evidence>
<comment type="subcellular location">
    <subcellularLocation>
        <location evidence="1">Membrane</location>
        <topology evidence="1">Multi-pass membrane protein</topology>
    </subcellularLocation>
</comment>
<evidence type="ECO:0000256" key="8">
    <source>
        <dbReference type="ARBA" id="ARBA00023136"/>
    </source>
</evidence>
<dbReference type="AlphaFoldDB" id="A0A820BV21"/>
<dbReference type="GO" id="GO:0005524">
    <property type="term" value="F:ATP binding"/>
    <property type="evidence" value="ECO:0007669"/>
    <property type="project" value="UniProtKB-KW"/>
</dbReference>
<sequence>MLALSKNIETKHKGTVKSHVYAEYLKAGVGIIMGLFIVIILSSVREGTSIFSNWWLAKWSDDESYRYRILNNCTNIQNNNNTVWSMSNADWNNHRNQRFYIYCVMVFILVLITFFRSMITEFMFLNAGRVLHNKMFRRLIRCPIAFFDINPV</sequence>
<dbReference type="Proteomes" id="UP000663823">
    <property type="component" value="Unassembled WGS sequence"/>
</dbReference>
<gene>
    <name evidence="11" type="ORF">OTI717_LOCUS38427</name>
</gene>
<keyword evidence="8 9" id="KW-0472">Membrane</keyword>
<dbReference type="SUPFAM" id="SSF90123">
    <property type="entry name" value="ABC transporter transmembrane region"/>
    <property type="match status" value="1"/>
</dbReference>
<evidence type="ECO:0000256" key="3">
    <source>
        <dbReference type="ARBA" id="ARBA00022448"/>
    </source>
</evidence>
<dbReference type="Gene3D" id="1.20.1560.10">
    <property type="entry name" value="ABC transporter type 1, transmembrane domain"/>
    <property type="match status" value="1"/>
</dbReference>
<proteinExistence type="inferred from homology"/>
<dbReference type="PROSITE" id="PS50929">
    <property type="entry name" value="ABC_TM1F"/>
    <property type="match status" value="1"/>
</dbReference>
<keyword evidence="6" id="KW-0067">ATP-binding</keyword>
<accession>A0A820BV21</accession>
<dbReference type="Pfam" id="PF00664">
    <property type="entry name" value="ABC_membrane"/>
    <property type="match status" value="1"/>
</dbReference>
<feature type="transmembrane region" description="Helical" evidence="9">
    <location>
        <begin position="21"/>
        <end position="44"/>
    </location>
</feature>
<evidence type="ECO:0000256" key="2">
    <source>
        <dbReference type="ARBA" id="ARBA00009726"/>
    </source>
</evidence>
<keyword evidence="3" id="KW-0813">Transport</keyword>
<evidence type="ECO:0000256" key="7">
    <source>
        <dbReference type="ARBA" id="ARBA00022989"/>
    </source>
</evidence>
<evidence type="ECO:0000313" key="12">
    <source>
        <dbReference type="Proteomes" id="UP000663823"/>
    </source>
</evidence>
<dbReference type="InterPro" id="IPR050173">
    <property type="entry name" value="ABC_transporter_C-like"/>
</dbReference>
<dbReference type="GO" id="GO:0016020">
    <property type="term" value="C:membrane"/>
    <property type="evidence" value="ECO:0007669"/>
    <property type="project" value="UniProtKB-SubCell"/>
</dbReference>
<evidence type="ECO:0000256" key="9">
    <source>
        <dbReference type="SAM" id="Phobius"/>
    </source>
</evidence>
<keyword evidence="7 9" id="KW-1133">Transmembrane helix</keyword>
<protein>
    <recommendedName>
        <fullName evidence="10">ABC transmembrane type-1 domain-containing protein</fullName>
    </recommendedName>
</protein>
<feature type="domain" description="ABC transmembrane type-1" evidence="10">
    <location>
        <begin position="36"/>
        <end position="152"/>
    </location>
</feature>
<keyword evidence="5" id="KW-0547">Nucleotide-binding</keyword>
<organism evidence="11 12">
    <name type="scientific">Rotaria sordida</name>
    <dbReference type="NCBI Taxonomy" id="392033"/>
    <lineage>
        <taxon>Eukaryota</taxon>
        <taxon>Metazoa</taxon>
        <taxon>Spiralia</taxon>
        <taxon>Gnathifera</taxon>
        <taxon>Rotifera</taxon>
        <taxon>Eurotatoria</taxon>
        <taxon>Bdelloidea</taxon>
        <taxon>Philodinida</taxon>
        <taxon>Philodinidae</taxon>
        <taxon>Rotaria</taxon>
    </lineage>
</organism>
<comment type="caution">
    <text evidence="11">The sequence shown here is derived from an EMBL/GenBank/DDBJ whole genome shotgun (WGS) entry which is preliminary data.</text>
</comment>
<feature type="transmembrane region" description="Helical" evidence="9">
    <location>
        <begin position="99"/>
        <end position="119"/>
    </location>
</feature>
<feature type="non-terminal residue" evidence="11">
    <location>
        <position position="1"/>
    </location>
</feature>
<evidence type="ECO:0000313" key="11">
    <source>
        <dbReference type="EMBL" id="CAF4197389.1"/>
    </source>
</evidence>
<evidence type="ECO:0000256" key="6">
    <source>
        <dbReference type="ARBA" id="ARBA00022840"/>
    </source>
</evidence>
<dbReference type="InterPro" id="IPR011527">
    <property type="entry name" value="ABC1_TM_dom"/>
</dbReference>
<evidence type="ECO:0000256" key="5">
    <source>
        <dbReference type="ARBA" id="ARBA00022741"/>
    </source>
</evidence>
<comment type="similarity">
    <text evidence="2">Belongs to the ABC transporter superfamily. ABCC family. Conjugate transporter (TC 3.A.1.208) subfamily.</text>
</comment>
<keyword evidence="4 9" id="KW-0812">Transmembrane</keyword>
<evidence type="ECO:0000256" key="4">
    <source>
        <dbReference type="ARBA" id="ARBA00022692"/>
    </source>
</evidence>
<dbReference type="PANTHER" id="PTHR24223">
    <property type="entry name" value="ATP-BINDING CASSETTE SUB-FAMILY C"/>
    <property type="match status" value="1"/>
</dbReference>
<dbReference type="InterPro" id="IPR036640">
    <property type="entry name" value="ABC1_TM_sf"/>
</dbReference>
<name>A0A820BV21_9BILA</name>
<dbReference type="EMBL" id="CAJOAX010020901">
    <property type="protein sequence ID" value="CAF4197389.1"/>
    <property type="molecule type" value="Genomic_DNA"/>
</dbReference>
<reference evidence="11" key="1">
    <citation type="submission" date="2021-02" db="EMBL/GenBank/DDBJ databases">
        <authorList>
            <person name="Nowell W R."/>
        </authorList>
    </citation>
    <scope>NUCLEOTIDE SEQUENCE</scope>
</reference>
<dbReference type="GO" id="GO:0140359">
    <property type="term" value="F:ABC-type transporter activity"/>
    <property type="evidence" value="ECO:0007669"/>
    <property type="project" value="InterPro"/>
</dbReference>